<name>A0A194XM92_MOLSC</name>
<dbReference type="GeneID" id="28831581"/>
<dbReference type="EMBL" id="KQ947408">
    <property type="protein sequence ID" value="KUJ21298.1"/>
    <property type="molecule type" value="Genomic_DNA"/>
</dbReference>
<feature type="signal peptide" evidence="1">
    <location>
        <begin position="1"/>
        <end position="20"/>
    </location>
</feature>
<dbReference type="InterPro" id="IPR002018">
    <property type="entry name" value="CarbesteraseB"/>
</dbReference>
<dbReference type="InterPro" id="IPR019819">
    <property type="entry name" value="Carboxylesterase_B_CS"/>
</dbReference>
<proteinExistence type="predicted"/>
<keyword evidence="4" id="KW-1185">Reference proteome</keyword>
<dbReference type="RefSeq" id="XP_018075653.1">
    <property type="nucleotide sequence ID" value="XM_018221855.1"/>
</dbReference>
<dbReference type="Gene3D" id="3.40.50.1820">
    <property type="entry name" value="alpha/beta hydrolase"/>
    <property type="match status" value="2"/>
</dbReference>
<dbReference type="InterPro" id="IPR029058">
    <property type="entry name" value="AB_hydrolase_fold"/>
</dbReference>
<gene>
    <name evidence="3" type="ORF">LY89DRAFT_770557</name>
</gene>
<evidence type="ECO:0000256" key="1">
    <source>
        <dbReference type="SAM" id="SignalP"/>
    </source>
</evidence>
<keyword evidence="3" id="KW-0378">Hydrolase</keyword>
<dbReference type="KEGG" id="psco:LY89DRAFT_770557"/>
<evidence type="ECO:0000313" key="3">
    <source>
        <dbReference type="EMBL" id="KUJ21298.1"/>
    </source>
</evidence>
<dbReference type="GO" id="GO:0016787">
    <property type="term" value="F:hydrolase activity"/>
    <property type="evidence" value="ECO:0007669"/>
    <property type="project" value="UniProtKB-KW"/>
</dbReference>
<dbReference type="AlphaFoldDB" id="A0A194XM92"/>
<feature type="domain" description="Carboxylesterase type B" evidence="2">
    <location>
        <begin position="365"/>
        <end position="466"/>
    </location>
</feature>
<feature type="domain" description="Carboxylesterase type B" evidence="2">
    <location>
        <begin position="29"/>
        <end position="355"/>
    </location>
</feature>
<dbReference type="InParanoid" id="A0A194XM92"/>
<dbReference type="STRING" id="149040.A0A194XM92"/>
<reference evidence="3 4" key="1">
    <citation type="submission" date="2015-10" db="EMBL/GenBank/DDBJ databases">
        <title>Full genome of DAOMC 229536 Phialocephala scopiformis, a fungal endophyte of spruce producing the potent anti-insectan compound rugulosin.</title>
        <authorList>
            <consortium name="DOE Joint Genome Institute"/>
            <person name="Walker A.K."/>
            <person name="Frasz S.L."/>
            <person name="Seifert K.A."/>
            <person name="Miller J.D."/>
            <person name="Mondo S.J."/>
            <person name="Labutti K."/>
            <person name="Lipzen A."/>
            <person name="Dockter R."/>
            <person name="Kennedy M."/>
            <person name="Grigoriev I.V."/>
            <person name="Spatafora J.W."/>
        </authorList>
    </citation>
    <scope>NUCLEOTIDE SEQUENCE [LARGE SCALE GENOMIC DNA]</scope>
    <source>
        <strain evidence="3 4">CBS 120377</strain>
    </source>
</reference>
<feature type="chain" id="PRO_5008268403" evidence="1">
    <location>
        <begin position="21"/>
        <end position="500"/>
    </location>
</feature>
<dbReference type="SUPFAM" id="SSF53474">
    <property type="entry name" value="alpha/beta-Hydrolases"/>
    <property type="match status" value="1"/>
</dbReference>
<organism evidence="3 4">
    <name type="scientific">Mollisia scopiformis</name>
    <name type="common">Conifer needle endophyte fungus</name>
    <name type="synonym">Phialocephala scopiformis</name>
    <dbReference type="NCBI Taxonomy" id="149040"/>
    <lineage>
        <taxon>Eukaryota</taxon>
        <taxon>Fungi</taxon>
        <taxon>Dikarya</taxon>
        <taxon>Ascomycota</taxon>
        <taxon>Pezizomycotina</taxon>
        <taxon>Leotiomycetes</taxon>
        <taxon>Helotiales</taxon>
        <taxon>Mollisiaceae</taxon>
        <taxon>Mollisia</taxon>
    </lineage>
</organism>
<keyword evidence="1" id="KW-0732">Signal</keyword>
<evidence type="ECO:0000313" key="4">
    <source>
        <dbReference type="Proteomes" id="UP000070700"/>
    </source>
</evidence>
<accession>A0A194XM92</accession>
<dbReference type="OrthoDB" id="408631at2759"/>
<dbReference type="InterPro" id="IPR050309">
    <property type="entry name" value="Type-B_Carboxylest/Lipase"/>
</dbReference>
<dbReference type="Pfam" id="PF00135">
    <property type="entry name" value="COesterase"/>
    <property type="match status" value="2"/>
</dbReference>
<sequence length="500" mass="54483">MYLLILTSLTALALPGTCFPACFPAVHDLHVKTDSGLLLGFVEPSAPNVRQFLGIPFAHPPTGPRRWLPPSKLRSSAPLNATNIGPACPQIAFEGAESGLSVYSPSGGNQTEYFPLDSFSEDCLTLNVWAPSSAKKQLPVIVWFYGGGFIQGGTSSLYFNPQSWIQRTQEHIVVTVNSRTNIFGFPNAAGVAEQNLGLLDQRLALEWVRDQIAHFGGDSSRIIGWGESGGAEAVDYLNFAYPSDPIYSGTILDSTTALFPKKGGRTFDTARTNFTAVAAALGCRNASSEIDCLRDIPWQDIEAVLAADPTLMFLPIVDNTTVFENYTERYSINAISSVPALIGTNQHEYNEGIPSPLSLTFNQSTSDRDTDEIFLCSTARTSQLRLSRNLTTYRYRYDGNFSNISPLAYPGAYHASELPLIFGTEGGFHGASTAYEKTVSRTMQDFWLDFARDPEHGLRRAGWGTYAEGKAVLLGDVDQPVKGIDVSQLDDVCSTLPVIE</sequence>
<dbReference type="Proteomes" id="UP000070700">
    <property type="component" value="Unassembled WGS sequence"/>
</dbReference>
<dbReference type="PROSITE" id="PS00941">
    <property type="entry name" value="CARBOXYLESTERASE_B_2"/>
    <property type="match status" value="1"/>
</dbReference>
<protein>
    <submittedName>
        <fullName evidence="3">Alpha/beta-hydrolase</fullName>
    </submittedName>
</protein>
<dbReference type="PANTHER" id="PTHR11559">
    <property type="entry name" value="CARBOXYLESTERASE"/>
    <property type="match status" value="1"/>
</dbReference>
<evidence type="ECO:0000259" key="2">
    <source>
        <dbReference type="Pfam" id="PF00135"/>
    </source>
</evidence>